<feature type="coiled-coil region" evidence="1">
    <location>
        <begin position="452"/>
        <end position="479"/>
    </location>
</feature>
<dbReference type="GO" id="GO:0016887">
    <property type="term" value="F:ATP hydrolysis activity"/>
    <property type="evidence" value="ECO:0007669"/>
    <property type="project" value="InterPro"/>
</dbReference>
<evidence type="ECO:0000313" key="4">
    <source>
        <dbReference type="Proteomes" id="UP000255093"/>
    </source>
</evidence>
<dbReference type="AlphaFoldDB" id="A0A376Q248"/>
<dbReference type="RefSeq" id="WP_001472787.1">
    <property type="nucleotide sequence ID" value="NZ_AP024561.1"/>
</dbReference>
<sequence>MIVYNPTLNIKKLYAFKDGKEVIHLKFHNGLNVIYGSNGSGKTSAIQLLAYVLGSTIYNWKEEAGSCDYVIAEIYANESTITIRREISDTMAGMSIFFGTYEESIKAGKTGWFSYPYAISTNKESFSQRIFEILNIPEAKSDGINNLTLHQILRLVYNNQSDSATSIFNDEKFDSAIKREFVSNYLLGLYDDDLYNNKLEYIKKEKELTKTIAELKGLLLLIDGQDLDFKSDNLDSLSEQLQGKIDSIIEEIEKYKELDTRIKFSNEVKAISAEQLVKDKNKLIALEVELSQIQYNIVDSTKFIEELQNKLLAINDSIKFNSSFKFKEFDTCPSCFTKLPTAHDDSKCSLCGTEDPDSAKQINYARMKNEIMIQINESQNLLERNKIKSGEISKQIKCLKSGMRKEVNKVSVVSSSLNSHDDSLLYSKYKEIGELEERLDTLGRMESVYSKIKTLQTLRDSLQARVTFLQENISKKEHDLQLKMPALKEKVSEYMEEVLTKDVENIDDPHDKAEFSNITSIDFDLASNRIVVNNKVSFSESSMYYLNNALHIALLKLSLVDPNVRFPRLLILDGIENGGMEDARSQGIQKTLKEISDEFCGVRHQIIITTKGIYHAVDNDKYRVGEKFTSSNRSLNM</sequence>
<dbReference type="PANTHER" id="PTHR32114">
    <property type="entry name" value="ABC TRANSPORTER ABCH.3"/>
    <property type="match status" value="1"/>
</dbReference>
<dbReference type="Pfam" id="PF13476">
    <property type="entry name" value="AAA_23"/>
    <property type="match status" value="1"/>
</dbReference>
<dbReference type="GO" id="GO:0006302">
    <property type="term" value="P:double-strand break repair"/>
    <property type="evidence" value="ECO:0007669"/>
    <property type="project" value="InterPro"/>
</dbReference>
<reference evidence="3 4" key="1">
    <citation type="submission" date="2018-06" db="EMBL/GenBank/DDBJ databases">
        <authorList>
            <consortium name="Pathogen Informatics"/>
            <person name="Doyle S."/>
        </authorList>
    </citation>
    <scope>NUCLEOTIDE SEQUENCE [LARGE SCALE GENOMIC DNA]</scope>
    <source>
        <strain evidence="3 4">NCTC8621</strain>
    </source>
</reference>
<dbReference type="Gene3D" id="3.40.50.300">
    <property type="entry name" value="P-loop containing nucleotide triphosphate hydrolases"/>
    <property type="match status" value="2"/>
</dbReference>
<name>A0A376Q248_ECOLX</name>
<evidence type="ECO:0000313" key="3">
    <source>
        <dbReference type="EMBL" id="STH84424.1"/>
    </source>
</evidence>
<dbReference type="PANTHER" id="PTHR32114:SF2">
    <property type="entry name" value="ABC TRANSPORTER ABCH.3"/>
    <property type="match status" value="1"/>
</dbReference>
<keyword evidence="1" id="KW-0175">Coiled coil</keyword>
<dbReference type="InterPro" id="IPR038729">
    <property type="entry name" value="Rad50/SbcC_AAA"/>
</dbReference>
<proteinExistence type="predicted"/>
<evidence type="ECO:0000256" key="1">
    <source>
        <dbReference type="SAM" id="Coils"/>
    </source>
</evidence>
<dbReference type="InterPro" id="IPR027417">
    <property type="entry name" value="P-loop_NTPase"/>
</dbReference>
<dbReference type="SUPFAM" id="SSF52540">
    <property type="entry name" value="P-loop containing nucleoside triphosphate hydrolases"/>
    <property type="match status" value="1"/>
</dbReference>
<evidence type="ECO:0000259" key="2">
    <source>
        <dbReference type="Pfam" id="PF13476"/>
    </source>
</evidence>
<gene>
    <name evidence="3" type="ORF">NCTC8621_04504</name>
</gene>
<dbReference type="Proteomes" id="UP000255093">
    <property type="component" value="Unassembled WGS sequence"/>
</dbReference>
<accession>A0A376Q248</accession>
<protein>
    <submittedName>
        <fullName evidence="3">Virulence factor</fullName>
    </submittedName>
</protein>
<organism evidence="3 4">
    <name type="scientific">Escherichia coli</name>
    <dbReference type="NCBI Taxonomy" id="562"/>
    <lineage>
        <taxon>Bacteria</taxon>
        <taxon>Pseudomonadati</taxon>
        <taxon>Pseudomonadota</taxon>
        <taxon>Gammaproteobacteria</taxon>
        <taxon>Enterobacterales</taxon>
        <taxon>Enterobacteriaceae</taxon>
        <taxon>Escherichia</taxon>
    </lineage>
</organism>
<feature type="domain" description="Rad50/SbcC-type AAA" evidence="2">
    <location>
        <begin position="10"/>
        <end position="253"/>
    </location>
</feature>
<dbReference type="EMBL" id="UGBW01000003">
    <property type="protein sequence ID" value="STH84424.1"/>
    <property type="molecule type" value="Genomic_DNA"/>
</dbReference>